<sequence>MVEAGQLDAGHLITHRFALDDVTQAYGVFADPVRGGALKAVLTRT</sequence>
<dbReference type="EMBL" id="JACHJU010000004">
    <property type="protein sequence ID" value="MBB4943039.1"/>
    <property type="molecule type" value="Genomic_DNA"/>
</dbReference>
<comment type="caution">
    <text evidence="1">The sequence shown here is derived from an EMBL/GenBank/DDBJ whole genome shotgun (WGS) entry which is preliminary data.</text>
</comment>
<protein>
    <submittedName>
        <fullName evidence="1">Threonine dehydrogenase-like Zn-dependent dehydrogenase</fullName>
    </submittedName>
</protein>
<evidence type="ECO:0000313" key="2">
    <source>
        <dbReference type="Proteomes" id="UP000534286"/>
    </source>
</evidence>
<gene>
    <name evidence="1" type="ORF">FHR32_007439</name>
</gene>
<proteinExistence type="predicted"/>
<reference evidence="1 2" key="1">
    <citation type="submission" date="2020-08" db="EMBL/GenBank/DDBJ databases">
        <title>Sequencing the genomes of 1000 actinobacteria strains.</title>
        <authorList>
            <person name="Klenk H.-P."/>
        </authorList>
    </citation>
    <scope>NUCLEOTIDE SEQUENCE [LARGE SCALE GENOMIC DNA]</scope>
    <source>
        <strain evidence="1 2">DSM 43023</strain>
    </source>
</reference>
<dbReference type="AlphaFoldDB" id="A0A7W7S336"/>
<name>A0A7W7S336_9ACTN</name>
<keyword evidence="2" id="KW-1185">Reference proteome</keyword>
<accession>A0A7W7S336</accession>
<evidence type="ECO:0000313" key="1">
    <source>
        <dbReference type="EMBL" id="MBB4943039.1"/>
    </source>
</evidence>
<organism evidence="1 2">
    <name type="scientific">Streptosporangium album</name>
    <dbReference type="NCBI Taxonomy" id="47479"/>
    <lineage>
        <taxon>Bacteria</taxon>
        <taxon>Bacillati</taxon>
        <taxon>Actinomycetota</taxon>
        <taxon>Actinomycetes</taxon>
        <taxon>Streptosporangiales</taxon>
        <taxon>Streptosporangiaceae</taxon>
        <taxon>Streptosporangium</taxon>
    </lineage>
</organism>
<dbReference type="Proteomes" id="UP000534286">
    <property type="component" value="Unassembled WGS sequence"/>
</dbReference>
<dbReference type="RefSeq" id="WP_184758929.1">
    <property type="nucleotide sequence ID" value="NZ_BAABEK010000110.1"/>
</dbReference>